<protein>
    <submittedName>
        <fullName evidence="4">Pistil-specific extensin-like protein</fullName>
    </submittedName>
</protein>
<proteinExistence type="predicted"/>
<feature type="signal peptide" evidence="3">
    <location>
        <begin position="1"/>
        <end position="26"/>
    </location>
</feature>
<evidence type="ECO:0000313" key="5">
    <source>
        <dbReference type="Proteomes" id="UP001293254"/>
    </source>
</evidence>
<dbReference type="PANTHER" id="PTHR33470:SF29">
    <property type="entry name" value="POLLEN OLE E 1 ALLERGEN AND EXTENSIN FAMILY PROTEIN"/>
    <property type="match status" value="1"/>
</dbReference>
<dbReference type="PANTHER" id="PTHR33470">
    <property type="entry name" value="OS01G0164075 PROTEIN"/>
    <property type="match status" value="1"/>
</dbReference>
<dbReference type="GO" id="GO:0071944">
    <property type="term" value="C:cell periphery"/>
    <property type="evidence" value="ECO:0007669"/>
    <property type="project" value="TreeGrafter"/>
</dbReference>
<name>A0AAE2CS33_9LAMI</name>
<dbReference type="AlphaFoldDB" id="A0AAE2CS33"/>
<organism evidence="4 5">
    <name type="scientific">Sesamum alatum</name>
    <dbReference type="NCBI Taxonomy" id="300844"/>
    <lineage>
        <taxon>Eukaryota</taxon>
        <taxon>Viridiplantae</taxon>
        <taxon>Streptophyta</taxon>
        <taxon>Embryophyta</taxon>
        <taxon>Tracheophyta</taxon>
        <taxon>Spermatophyta</taxon>
        <taxon>Magnoliopsida</taxon>
        <taxon>eudicotyledons</taxon>
        <taxon>Gunneridae</taxon>
        <taxon>Pentapetalae</taxon>
        <taxon>asterids</taxon>
        <taxon>lamiids</taxon>
        <taxon>Lamiales</taxon>
        <taxon>Pedaliaceae</taxon>
        <taxon>Sesamum</taxon>
    </lineage>
</organism>
<dbReference type="Proteomes" id="UP001293254">
    <property type="component" value="Unassembled WGS sequence"/>
</dbReference>
<evidence type="ECO:0000256" key="3">
    <source>
        <dbReference type="SAM" id="SignalP"/>
    </source>
</evidence>
<reference evidence="4" key="1">
    <citation type="submission" date="2020-06" db="EMBL/GenBank/DDBJ databases">
        <authorList>
            <person name="Li T."/>
            <person name="Hu X."/>
            <person name="Zhang T."/>
            <person name="Song X."/>
            <person name="Zhang H."/>
            <person name="Dai N."/>
            <person name="Sheng W."/>
            <person name="Hou X."/>
            <person name="Wei L."/>
        </authorList>
    </citation>
    <scope>NUCLEOTIDE SEQUENCE</scope>
    <source>
        <strain evidence="4">3651</strain>
        <tissue evidence="4">Leaf</tissue>
    </source>
</reference>
<sequence length="182" mass="19708">MGAADTLLKIATSVLVILISISAAAATAGDRKDAVFKVAGRVLCQDCGEGWNEWVNGANPVKGCKVSVTCLDDRNRVVHYASDLTDDAGDFEITCNKYVNGKELKPQNCFTRLVSSPDPICNIATNFGGGKSGVKLLRPTMVYRDMVKYMLGPFYYTTPMCDEPDTSAPDEDDSDDANQSNY</sequence>
<evidence type="ECO:0000256" key="1">
    <source>
        <dbReference type="ARBA" id="ARBA00022729"/>
    </source>
</evidence>
<dbReference type="EMBL" id="JACGWO010000003">
    <property type="protein sequence ID" value="KAK4432501.1"/>
    <property type="molecule type" value="Genomic_DNA"/>
</dbReference>
<reference evidence="4" key="2">
    <citation type="journal article" date="2024" name="Plant">
        <title>Genomic evolution and insights into agronomic trait innovations of Sesamum species.</title>
        <authorList>
            <person name="Miao H."/>
            <person name="Wang L."/>
            <person name="Qu L."/>
            <person name="Liu H."/>
            <person name="Sun Y."/>
            <person name="Le M."/>
            <person name="Wang Q."/>
            <person name="Wei S."/>
            <person name="Zheng Y."/>
            <person name="Lin W."/>
            <person name="Duan Y."/>
            <person name="Cao H."/>
            <person name="Xiong S."/>
            <person name="Wang X."/>
            <person name="Wei L."/>
            <person name="Li C."/>
            <person name="Ma Q."/>
            <person name="Ju M."/>
            <person name="Zhao R."/>
            <person name="Li G."/>
            <person name="Mu C."/>
            <person name="Tian Q."/>
            <person name="Mei H."/>
            <person name="Zhang T."/>
            <person name="Gao T."/>
            <person name="Zhang H."/>
        </authorList>
    </citation>
    <scope>NUCLEOTIDE SEQUENCE</scope>
    <source>
        <strain evidence="4">3651</strain>
    </source>
</reference>
<feature type="region of interest" description="Disordered" evidence="2">
    <location>
        <begin position="162"/>
        <end position="182"/>
    </location>
</feature>
<accession>A0AAE2CS33</accession>
<feature type="chain" id="PRO_5041900488" evidence="3">
    <location>
        <begin position="27"/>
        <end position="182"/>
    </location>
</feature>
<keyword evidence="1 3" id="KW-0732">Signal</keyword>
<evidence type="ECO:0000313" key="4">
    <source>
        <dbReference type="EMBL" id="KAK4432501.1"/>
    </source>
</evidence>
<gene>
    <name evidence="4" type="ORF">Salat_1012200</name>
</gene>
<evidence type="ECO:0000256" key="2">
    <source>
        <dbReference type="SAM" id="MobiDB-lite"/>
    </source>
</evidence>
<comment type="caution">
    <text evidence="4">The sequence shown here is derived from an EMBL/GenBank/DDBJ whole genome shotgun (WGS) entry which is preliminary data.</text>
</comment>
<dbReference type="Pfam" id="PF01190">
    <property type="entry name" value="Pollen_Ole_e_1"/>
    <property type="match status" value="1"/>
</dbReference>
<feature type="compositionally biased region" description="Acidic residues" evidence="2">
    <location>
        <begin position="162"/>
        <end position="176"/>
    </location>
</feature>
<keyword evidence="5" id="KW-1185">Reference proteome</keyword>